<comment type="caution">
    <text evidence="1">The sequence shown here is derived from an EMBL/GenBank/DDBJ whole genome shotgun (WGS) entry which is preliminary data.</text>
</comment>
<evidence type="ECO:0000313" key="1">
    <source>
        <dbReference type="EMBL" id="MFC5649387.1"/>
    </source>
</evidence>
<sequence length="452" mass="52814">MRVEIDNLGIPPLAGLCSYDEACKPGFSIDDNVALLRRFNYVKTRLHAIYSAHIARTPEWEVKSAFSLHLWLDAEHAASLRKRVSEMREPPLYLDKVPDPGLEKLMDELIRSDTTIELLTGIYAVIKPEMIRSIRRHLEETNPLTDQPTCRILKIILREEEEMQAWGEQALAALTREANDAALSRHWQEILRFYLLDAGGIFGDLLKPEMQHPAEPRSDGTRYEMDAMPRRDERFTDPFNRSAEIDAYYKDENRESDERTYALLYKRLREMDVPEWMGPILYKTTGKPWEYYTDISRQLWDEARHAMMGEVGLYAHGVAFYKYPIDISSSVSLNTRFEPLEAHTVLWAIEQGLMNKNTGKRWEWQIAQKSGHELATLFQDYDWADEVLHSQIGRKWLLPEYGSLENMQTQVEPLWVKWGDGSGNTKHVSNHKPWWNDFVQEIRERRDGTRQA</sequence>
<dbReference type="RefSeq" id="WP_379187894.1">
    <property type="nucleotide sequence ID" value="NZ_JBHSOW010000032.1"/>
</dbReference>
<dbReference type="InterPro" id="IPR012347">
    <property type="entry name" value="Ferritin-like"/>
</dbReference>
<keyword evidence="2" id="KW-1185">Reference proteome</keyword>
<dbReference type="EMBL" id="JBHSOW010000032">
    <property type="protein sequence ID" value="MFC5649387.1"/>
    <property type="molecule type" value="Genomic_DNA"/>
</dbReference>
<dbReference type="Proteomes" id="UP001596047">
    <property type="component" value="Unassembled WGS sequence"/>
</dbReference>
<dbReference type="Gene3D" id="1.20.1260.10">
    <property type="match status" value="1"/>
</dbReference>
<name>A0ABW0VUA0_9BACL</name>
<proteinExistence type="predicted"/>
<organism evidence="1 2">
    <name type="scientific">Paenibacillus solisilvae</name>
    <dbReference type="NCBI Taxonomy" id="2486751"/>
    <lineage>
        <taxon>Bacteria</taxon>
        <taxon>Bacillati</taxon>
        <taxon>Bacillota</taxon>
        <taxon>Bacilli</taxon>
        <taxon>Bacillales</taxon>
        <taxon>Paenibacillaceae</taxon>
        <taxon>Paenibacillus</taxon>
    </lineage>
</organism>
<reference evidence="2" key="1">
    <citation type="journal article" date="2019" name="Int. J. Syst. Evol. Microbiol.">
        <title>The Global Catalogue of Microorganisms (GCM) 10K type strain sequencing project: providing services to taxonomists for standard genome sequencing and annotation.</title>
        <authorList>
            <consortium name="The Broad Institute Genomics Platform"/>
            <consortium name="The Broad Institute Genome Sequencing Center for Infectious Disease"/>
            <person name="Wu L."/>
            <person name="Ma J."/>
        </authorList>
    </citation>
    <scope>NUCLEOTIDE SEQUENCE [LARGE SCALE GENOMIC DNA]</scope>
    <source>
        <strain evidence="2">CGMCC 1.3240</strain>
    </source>
</reference>
<accession>A0ABW0VUA0</accession>
<evidence type="ECO:0000313" key="2">
    <source>
        <dbReference type="Proteomes" id="UP001596047"/>
    </source>
</evidence>
<dbReference type="InterPro" id="IPR009078">
    <property type="entry name" value="Ferritin-like_SF"/>
</dbReference>
<gene>
    <name evidence="1" type="ORF">ACFPYJ_09625</name>
</gene>
<protein>
    <submittedName>
        <fullName evidence="1">Uncharacterized protein</fullName>
    </submittedName>
</protein>
<dbReference type="SUPFAM" id="SSF47240">
    <property type="entry name" value="Ferritin-like"/>
    <property type="match status" value="1"/>
</dbReference>